<evidence type="ECO:0000313" key="2">
    <source>
        <dbReference type="EMBL" id="TWR91149.1"/>
    </source>
</evidence>
<gene>
    <name evidence="1" type="ORF">FJD37_21645</name>
    <name evidence="2" type="ORF">FJD38_08765</name>
</gene>
<proteinExistence type="predicted"/>
<comment type="caution">
    <text evidence="1">The sequence shown here is derived from an EMBL/GenBank/DDBJ whole genome shotgun (WGS) entry which is preliminary data.</text>
</comment>
<dbReference type="EMBL" id="VFIO01000002">
    <property type="protein sequence ID" value="TWR91149.1"/>
    <property type="molecule type" value="Genomic_DNA"/>
</dbReference>
<evidence type="ECO:0000313" key="1">
    <source>
        <dbReference type="EMBL" id="TWR82786.1"/>
    </source>
</evidence>
<dbReference type="Proteomes" id="UP000317901">
    <property type="component" value="Unassembled WGS sequence"/>
</dbReference>
<name>A0A5C5PSD9_9PSED</name>
<evidence type="ECO:0000313" key="4">
    <source>
        <dbReference type="Proteomes" id="UP000318428"/>
    </source>
</evidence>
<dbReference type="OrthoDB" id="9913475at2"/>
<evidence type="ECO:0000313" key="3">
    <source>
        <dbReference type="Proteomes" id="UP000317901"/>
    </source>
</evidence>
<reference evidence="3 4" key="1">
    <citation type="submission" date="2019-06" db="EMBL/GenBank/DDBJ databases">
        <title>Pseudomonas bimorpha sp. nov. isolated from bovine raw milk and skim milk concentrate.</title>
        <authorList>
            <person name="Hofmann K."/>
            <person name="Huptas C."/>
            <person name="Doll E."/>
            <person name="Scherer S."/>
            <person name="Wenning M."/>
        </authorList>
    </citation>
    <scope>NUCLEOTIDE SEQUENCE [LARGE SCALE GENOMIC DNA]</scope>
    <source>
        <strain evidence="2 4">DSM 108989</strain>
        <strain evidence="1 3">DSM 108990</strain>
    </source>
</reference>
<keyword evidence="4" id="KW-1185">Reference proteome</keyword>
<accession>A0A5C5PSD9</accession>
<organism evidence="1 3">
    <name type="scientific">Pseudomonas saxonica</name>
    <dbReference type="NCBI Taxonomy" id="2600598"/>
    <lineage>
        <taxon>Bacteria</taxon>
        <taxon>Pseudomonadati</taxon>
        <taxon>Pseudomonadota</taxon>
        <taxon>Gammaproteobacteria</taxon>
        <taxon>Pseudomonadales</taxon>
        <taxon>Pseudomonadaceae</taxon>
        <taxon>Pseudomonas</taxon>
    </lineage>
</organism>
<dbReference type="RefSeq" id="WP_122785214.1">
    <property type="nucleotide sequence ID" value="NZ_CP142033.1"/>
</dbReference>
<sequence length="105" mass="11341">MSLYLNAVVHNPKNMSATEIAAKVEGVLEEFVSSRDLKWAPVVELKSGISYVVQTEAGDMTGFVSINGFRVVFLMAGAAAEDDAWTAEGDAIELMERAFPNSVEV</sequence>
<protein>
    <submittedName>
        <fullName evidence="1">Uncharacterized protein</fullName>
    </submittedName>
</protein>
<dbReference type="AlphaFoldDB" id="A0A5C5PSD9"/>
<dbReference type="EMBL" id="VFIP01000064">
    <property type="protein sequence ID" value="TWR82786.1"/>
    <property type="molecule type" value="Genomic_DNA"/>
</dbReference>
<dbReference type="Proteomes" id="UP000318428">
    <property type="component" value="Unassembled WGS sequence"/>
</dbReference>